<accession>A0ACB8NE38</accession>
<organism evidence="1 2">
    <name type="scientific">Citrus sinensis</name>
    <name type="common">Sweet orange</name>
    <name type="synonym">Citrus aurantium var. sinensis</name>
    <dbReference type="NCBI Taxonomy" id="2711"/>
    <lineage>
        <taxon>Eukaryota</taxon>
        <taxon>Viridiplantae</taxon>
        <taxon>Streptophyta</taxon>
        <taxon>Embryophyta</taxon>
        <taxon>Tracheophyta</taxon>
        <taxon>Spermatophyta</taxon>
        <taxon>Magnoliopsida</taxon>
        <taxon>eudicotyledons</taxon>
        <taxon>Gunneridae</taxon>
        <taxon>Pentapetalae</taxon>
        <taxon>rosids</taxon>
        <taxon>malvids</taxon>
        <taxon>Sapindales</taxon>
        <taxon>Rutaceae</taxon>
        <taxon>Aurantioideae</taxon>
        <taxon>Citrus</taxon>
    </lineage>
</organism>
<sequence length="297" mass="34334">MDTIFWAHSKHDEFTTSSAYLALSEYNPAAEDRVWRLIWTWKGPQSVRVFLWQAFHAGLKTKAELARRHLPISTCCDRCVAVCEDDIHALRDCSLVKQFWINIITISKRQGFFNSRLNGWLRSNLVDDSMVGDVSSWAVFFGVALWRIWFCRNQFLFNQKMMDPAALLVDVHTRAEKTHKLYNSPLVTRNIWANKWISWHPPEWPWCTLNTDSAHKFDGIFITGGLIQDHFGHWLSGFGMMIGSCSITFAELWGLYQGLQLAWNSGIRRLKVEMNSLCVTQLVARPSVMTNDYAPLI</sequence>
<protein>
    <submittedName>
        <fullName evidence="1">Ribonuclease H protein</fullName>
    </submittedName>
</protein>
<evidence type="ECO:0000313" key="1">
    <source>
        <dbReference type="EMBL" id="KAH9796396.1"/>
    </source>
</evidence>
<comment type="caution">
    <text evidence="1">The sequence shown here is derived from an EMBL/GenBank/DDBJ whole genome shotgun (WGS) entry which is preliminary data.</text>
</comment>
<evidence type="ECO:0000313" key="2">
    <source>
        <dbReference type="Proteomes" id="UP000829398"/>
    </source>
</evidence>
<dbReference type="EMBL" id="CM039171">
    <property type="protein sequence ID" value="KAH9796396.1"/>
    <property type="molecule type" value="Genomic_DNA"/>
</dbReference>
<proteinExistence type="predicted"/>
<name>A0ACB8NE38_CITSI</name>
<reference evidence="2" key="1">
    <citation type="journal article" date="2023" name="Hortic. Res.">
        <title>A chromosome-level phased genome enabling allele-level studies in sweet orange: a case study on citrus Huanglongbing tolerance.</title>
        <authorList>
            <person name="Wu B."/>
            <person name="Yu Q."/>
            <person name="Deng Z."/>
            <person name="Duan Y."/>
            <person name="Luo F."/>
            <person name="Gmitter F. Jr."/>
        </authorList>
    </citation>
    <scope>NUCLEOTIDE SEQUENCE [LARGE SCALE GENOMIC DNA]</scope>
    <source>
        <strain evidence="2">cv. Valencia</strain>
    </source>
</reference>
<dbReference type="Proteomes" id="UP000829398">
    <property type="component" value="Chromosome 2"/>
</dbReference>
<keyword evidence="2" id="KW-1185">Reference proteome</keyword>
<gene>
    <name evidence="1" type="ORF">KPL71_005518</name>
</gene>